<dbReference type="RefSeq" id="WP_173119369.1">
    <property type="nucleotide sequence ID" value="NZ_JABRWJ010000001.1"/>
</dbReference>
<dbReference type="PROSITE" id="PS00076">
    <property type="entry name" value="PYRIDINE_REDOX_1"/>
    <property type="match status" value="1"/>
</dbReference>
<dbReference type="InterPro" id="IPR023753">
    <property type="entry name" value="FAD/NAD-binding_dom"/>
</dbReference>
<name>A0ABX2E8Y6_9BURK</name>
<dbReference type="Gene3D" id="3.50.50.60">
    <property type="entry name" value="FAD/NAD(P)-binding domain"/>
    <property type="match status" value="2"/>
</dbReference>
<comment type="caution">
    <text evidence="11">The sequence shown here is derived from an EMBL/GenBank/DDBJ whole genome shotgun (WGS) entry which is preliminary data.</text>
</comment>
<feature type="domain" description="FAD/NAD(P)-binding" evidence="10">
    <location>
        <begin position="5"/>
        <end position="318"/>
    </location>
</feature>
<keyword evidence="5 8" id="KW-0560">Oxidoreductase</keyword>
<reference evidence="11 12" key="1">
    <citation type="submission" date="2020-05" db="EMBL/GenBank/DDBJ databases">
        <title>Aquincola sp. isolate from soil.</title>
        <authorList>
            <person name="Han J."/>
            <person name="Kim D.-U."/>
        </authorList>
    </citation>
    <scope>NUCLEOTIDE SEQUENCE [LARGE SCALE GENOMIC DNA]</scope>
    <source>
        <strain evidence="11 12">S2</strain>
    </source>
</reference>
<keyword evidence="4 8" id="KW-0274">FAD</keyword>
<accession>A0ABX2E8Y6</accession>
<evidence type="ECO:0000256" key="7">
    <source>
        <dbReference type="ARBA" id="ARBA00023284"/>
    </source>
</evidence>
<feature type="domain" description="Pyridine nucleotide-disulphide oxidoreductase dimerisation" evidence="9">
    <location>
        <begin position="338"/>
        <end position="446"/>
    </location>
</feature>
<evidence type="ECO:0000259" key="9">
    <source>
        <dbReference type="Pfam" id="PF02852"/>
    </source>
</evidence>
<dbReference type="InterPro" id="IPR046952">
    <property type="entry name" value="GSHR/TRXR-like"/>
</dbReference>
<dbReference type="Pfam" id="PF02852">
    <property type="entry name" value="Pyr_redox_dim"/>
    <property type="match status" value="1"/>
</dbReference>
<dbReference type="PRINTS" id="PR00411">
    <property type="entry name" value="PNDRDTASEI"/>
</dbReference>
<dbReference type="InterPro" id="IPR012999">
    <property type="entry name" value="Pyr_OxRdtase_I_AS"/>
</dbReference>
<dbReference type="Pfam" id="PF07992">
    <property type="entry name" value="Pyr_redox_2"/>
    <property type="match status" value="1"/>
</dbReference>
<evidence type="ECO:0000256" key="1">
    <source>
        <dbReference type="ARBA" id="ARBA00001974"/>
    </source>
</evidence>
<dbReference type="GO" id="GO:0004362">
    <property type="term" value="F:glutathione-disulfide reductase (NADPH) activity"/>
    <property type="evidence" value="ECO:0007669"/>
    <property type="project" value="UniProtKB-EC"/>
</dbReference>
<sequence>MNDTFDLIVIGGGSGGVACARRAAHHGARVALIEAVRVGGTCVLRGCVPKKLLMYAAQIGDTLREAAGYGWQLPERASFDMAAWQAAKARELQRLEGIYRELLSTSGVTFIEGAARLDGPGCVQIGPRRLRAPHILLATGASPVRDSIPGIAGCPTSDELLDLEALPAQAAVVGAGYIAVEFASMLARLGVEVTLLYRDRLPLRGFDESLRTRAAEALEAAGVTLMPGLAPLSLTHDTSGRWSLQLPNGQALQRRWVLNATGRRPNSAGLGLDSVGIVADARHAVPVDARGHTQAAGVYAIGDLTARHNLTPVAIAEGRTLADALFADGDAALGLERVATAVFMLPPIASVGPTELQAIAQGHTLDVFEADFRPMRTAFVGGTERCYMKLLVDAADDRVLGLHMLGADAPEIVQSLAVALQAAATKADFDRTVAVHPTIAEEWVLMRTPARNVAAAAPA</sequence>
<evidence type="ECO:0000256" key="5">
    <source>
        <dbReference type="ARBA" id="ARBA00023002"/>
    </source>
</evidence>
<evidence type="ECO:0000256" key="3">
    <source>
        <dbReference type="ARBA" id="ARBA00022630"/>
    </source>
</evidence>
<keyword evidence="6" id="KW-1015">Disulfide bond</keyword>
<evidence type="ECO:0000256" key="6">
    <source>
        <dbReference type="ARBA" id="ARBA00023157"/>
    </source>
</evidence>
<evidence type="ECO:0000259" key="10">
    <source>
        <dbReference type="Pfam" id="PF07992"/>
    </source>
</evidence>
<proteinExistence type="inferred from homology"/>
<dbReference type="InterPro" id="IPR004099">
    <property type="entry name" value="Pyr_nucl-diS_OxRdtase_dimer"/>
</dbReference>
<dbReference type="InterPro" id="IPR016156">
    <property type="entry name" value="FAD/NAD-linked_Rdtase_dimer_sf"/>
</dbReference>
<keyword evidence="3 8" id="KW-0285">Flavoprotein</keyword>
<dbReference type="PRINTS" id="PR00368">
    <property type="entry name" value="FADPNR"/>
</dbReference>
<gene>
    <name evidence="11" type="primary">gorA</name>
    <name evidence="11" type="ORF">HLB44_00100</name>
</gene>
<dbReference type="PANTHER" id="PTHR42737:SF2">
    <property type="entry name" value="GLUTATHIONE REDUCTASE"/>
    <property type="match status" value="1"/>
</dbReference>
<evidence type="ECO:0000256" key="4">
    <source>
        <dbReference type="ARBA" id="ARBA00022827"/>
    </source>
</evidence>
<keyword evidence="7 8" id="KW-0676">Redox-active center</keyword>
<dbReference type="PIRSF" id="PIRSF000350">
    <property type="entry name" value="Mercury_reductase_MerA"/>
    <property type="match status" value="1"/>
</dbReference>
<evidence type="ECO:0000313" key="12">
    <source>
        <dbReference type="Proteomes" id="UP000737171"/>
    </source>
</evidence>
<dbReference type="Proteomes" id="UP000737171">
    <property type="component" value="Unassembled WGS sequence"/>
</dbReference>
<organism evidence="11 12">
    <name type="scientific">Pseudaquabacterium terrae</name>
    <dbReference type="NCBI Taxonomy" id="2732868"/>
    <lineage>
        <taxon>Bacteria</taxon>
        <taxon>Pseudomonadati</taxon>
        <taxon>Pseudomonadota</taxon>
        <taxon>Betaproteobacteria</taxon>
        <taxon>Burkholderiales</taxon>
        <taxon>Sphaerotilaceae</taxon>
        <taxon>Pseudaquabacterium</taxon>
    </lineage>
</organism>
<dbReference type="PANTHER" id="PTHR42737">
    <property type="entry name" value="GLUTATHIONE REDUCTASE"/>
    <property type="match status" value="1"/>
</dbReference>
<dbReference type="EMBL" id="JABRWJ010000001">
    <property type="protein sequence ID" value="NRF65374.1"/>
    <property type="molecule type" value="Genomic_DNA"/>
</dbReference>
<dbReference type="EC" id="1.8.1.7" evidence="11"/>
<dbReference type="NCBIfam" id="NF004776">
    <property type="entry name" value="PRK06116.1"/>
    <property type="match status" value="1"/>
</dbReference>
<dbReference type="InterPro" id="IPR001100">
    <property type="entry name" value="Pyr_nuc-diS_OxRdtase"/>
</dbReference>
<dbReference type="SUPFAM" id="SSF55424">
    <property type="entry name" value="FAD/NAD-linked reductases, dimerisation (C-terminal) domain"/>
    <property type="match status" value="1"/>
</dbReference>
<comment type="cofactor">
    <cofactor evidence="1">
        <name>FAD</name>
        <dbReference type="ChEBI" id="CHEBI:57692"/>
    </cofactor>
</comment>
<dbReference type="SUPFAM" id="SSF51905">
    <property type="entry name" value="FAD/NAD(P)-binding domain"/>
    <property type="match status" value="1"/>
</dbReference>
<evidence type="ECO:0000313" key="11">
    <source>
        <dbReference type="EMBL" id="NRF65374.1"/>
    </source>
</evidence>
<dbReference type="Gene3D" id="3.30.390.30">
    <property type="match status" value="1"/>
</dbReference>
<evidence type="ECO:0000256" key="2">
    <source>
        <dbReference type="ARBA" id="ARBA00007532"/>
    </source>
</evidence>
<protein>
    <submittedName>
        <fullName evidence="11">Glutathione-disulfide reductase</fullName>
        <ecNumber evidence="11">1.8.1.7</ecNumber>
    </submittedName>
</protein>
<dbReference type="InterPro" id="IPR036188">
    <property type="entry name" value="FAD/NAD-bd_sf"/>
</dbReference>
<comment type="similarity">
    <text evidence="2 8">Belongs to the class-I pyridine nucleotide-disulfide oxidoreductase family.</text>
</comment>
<evidence type="ECO:0000256" key="8">
    <source>
        <dbReference type="RuleBase" id="RU003691"/>
    </source>
</evidence>
<keyword evidence="12" id="KW-1185">Reference proteome</keyword>